<feature type="transmembrane region" description="Helical" evidence="1">
    <location>
        <begin position="52"/>
        <end position="75"/>
    </location>
</feature>
<protein>
    <recommendedName>
        <fullName evidence="4">GtrA-like protein domain-containing protein</fullName>
    </recommendedName>
</protein>
<evidence type="ECO:0000313" key="2">
    <source>
        <dbReference type="EMBL" id="GIJ64140.1"/>
    </source>
</evidence>
<dbReference type="EMBL" id="BOPG01000109">
    <property type="protein sequence ID" value="GIJ64140.1"/>
    <property type="molecule type" value="Genomic_DNA"/>
</dbReference>
<keyword evidence="3" id="KW-1185">Reference proteome</keyword>
<dbReference type="Proteomes" id="UP000612585">
    <property type="component" value="Unassembled WGS sequence"/>
</dbReference>
<evidence type="ECO:0008006" key="4">
    <source>
        <dbReference type="Google" id="ProtNLM"/>
    </source>
</evidence>
<keyword evidence="1" id="KW-1133">Transmembrane helix</keyword>
<keyword evidence="1" id="KW-0812">Transmembrane</keyword>
<keyword evidence="1" id="KW-0472">Membrane</keyword>
<accession>A0A8J3ZLD3</accession>
<feature type="transmembrane region" description="Helical" evidence="1">
    <location>
        <begin position="118"/>
        <end position="137"/>
    </location>
</feature>
<comment type="caution">
    <text evidence="2">The sequence shown here is derived from an EMBL/GenBank/DDBJ whole genome shotgun (WGS) entry which is preliminary data.</text>
</comment>
<organism evidence="2 3">
    <name type="scientific">Virgisporangium aurantiacum</name>
    <dbReference type="NCBI Taxonomy" id="175570"/>
    <lineage>
        <taxon>Bacteria</taxon>
        <taxon>Bacillati</taxon>
        <taxon>Actinomycetota</taxon>
        <taxon>Actinomycetes</taxon>
        <taxon>Micromonosporales</taxon>
        <taxon>Micromonosporaceae</taxon>
        <taxon>Virgisporangium</taxon>
    </lineage>
</organism>
<dbReference type="AlphaFoldDB" id="A0A8J3ZLD3"/>
<reference evidence="2" key="1">
    <citation type="submission" date="2021-01" db="EMBL/GenBank/DDBJ databases">
        <title>Whole genome shotgun sequence of Virgisporangium aurantiacum NBRC 16421.</title>
        <authorList>
            <person name="Komaki H."/>
            <person name="Tamura T."/>
        </authorList>
    </citation>
    <scope>NUCLEOTIDE SEQUENCE</scope>
    <source>
        <strain evidence="2">NBRC 16421</strain>
    </source>
</reference>
<name>A0A8J3ZLD3_9ACTN</name>
<evidence type="ECO:0000256" key="1">
    <source>
        <dbReference type="SAM" id="Phobius"/>
    </source>
</evidence>
<feature type="transmembrane region" description="Helical" evidence="1">
    <location>
        <begin position="87"/>
        <end position="112"/>
    </location>
</feature>
<proteinExistence type="predicted"/>
<evidence type="ECO:0000313" key="3">
    <source>
        <dbReference type="Proteomes" id="UP000612585"/>
    </source>
</evidence>
<sequence length="150" mass="16431">MQQDVPEGSEPPVRGRVAARFTRYSALSLLTVPAGYSLFLLFRHFFENVNAGLLNLCVGMVLTPPSFLMYRVFVWGGGSGRSVWAELFSFWQTVMVGALASSAFMAVVDLLFDANEAVLILAGLTGQGVIFIARFLWLDKVTFMPRVGGS</sequence>
<gene>
    <name evidence="2" type="ORF">Vau01_116560</name>
</gene>
<feature type="transmembrane region" description="Helical" evidence="1">
    <location>
        <begin position="24"/>
        <end position="46"/>
    </location>
</feature>